<gene>
    <name evidence="2" type="ORF">F2P81_019910</name>
</gene>
<dbReference type="AlphaFoldDB" id="A0A6A4S3S9"/>
<name>A0A6A4S3S9_SCOMX</name>
<comment type="caution">
    <text evidence="2">The sequence shown here is derived from an EMBL/GenBank/DDBJ whole genome shotgun (WGS) entry which is preliminary data.</text>
</comment>
<dbReference type="EMBL" id="VEVO01000018">
    <property type="protein sequence ID" value="KAF0027169.1"/>
    <property type="molecule type" value="Genomic_DNA"/>
</dbReference>
<feature type="domain" description="Tetratricopeptide repeat protein 7 N-terminal" evidence="1">
    <location>
        <begin position="1"/>
        <end position="47"/>
    </location>
</feature>
<dbReference type="Pfam" id="PF19440">
    <property type="entry name" value="TTC7_N"/>
    <property type="match status" value="1"/>
</dbReference>
<accession>A0A6A4S3S9</accession>
<reference evidence="2 3" key="1">
    <citation type="submission" date="2019-06" db="EMBL/GenBank/DDBJ databases">
        <title>Draft genomes of female and male turbot (Scophthalmus maximus).</title>
        <authorList>
            <person name="Xu H."/>
            <person name="Xu X.-W."/>
            <person name="Shao C."/>
            <person name="Chen S."/>
        </authorList>
    </citation>
    <scope>NUCLEOTIDE SEQUENCE [LARGE SCALE GENOMIC DNA]</scope>
    <source>
        <strain evidence="2">Ysfricsl-2016a</strain>
        <tissue evidence="2">Blood</tissue>
    </source>
</reference>
<dbReference type="InterPro" id="IPR045819">
    <property type="entry name" value="TTC7_N"/>
</dbReference>
<evidence type="ECO:0000259" key="1">
    <source>
        <dbReference type="Pfam" id="PF19440"/>
    </source>
</evidence>
<organism evidence="2 3">
    <name type="scientific">Scophthalmus maximus</name>
    <name type="common">Turbot</name>
    <name type="synonym">Psetta maxima</name>
    <dbReference type="NCBI Taxonomy" id="52904"/>
    <lineage>
        <taxon>Eukaryota</taxon>
        <taxon>Metazoa</taxon>
        <taxon>Chordata</taxon>
        <taxon>Craniata</taxon>
        <taxon>Vertebrata</taxon>
        <taxon>Euteleostomi</taxon>
        <taxon>Actinopterygii</taxon>
        <taxon>Neopterygii</taxon>
        <taxon>Teleostei</taxon>
        <taxon>Neoteleostei</taxon>
        <taxon>Acanthomorphata</taxon>
        <taxon>Carangaria</taxon>
        <taxon>Pleuronectiformes</taxon>
        <taxon>Pleuronectoidei</taxon>
        <taxon>Scophthalmidae</taxon>
        <taxon>Scophthalmus</taxon>
    </lineage>
</organism>
<proteinExistence type="predicted"/>
<evidence type="ECO:0000313" key="3">
    <source>
        <dbReference type="Proteomes" id="UP000438429"/>
    </source>
</evidence>
<evidence type="ECO:0000313" key="2">
    <source>
        <dbReference type="EMBL" id="KAF0027169.1"/>
    </source>
</evidence>
<dbReference type="Proteomes" id="UP000438429">
    <property type="component" value="Unassembled WGS sequence"/>
</dbReference>
<sequence length="69" mass="7975">MASRVSFTQLRLEVELERCRAECQWDKVPAIIEQMRAARFHEDVSANCQTNGRFVVFFSVSNLVLDAVR</sequence>
<protein>
    <recommendedName>
        <fullName evidence="1">Tetratricopeptide repeat protein 7 N-terminal domain-containing protein</fullName>
    </recommendedName>
</protein>